<gene>
    <name evidence="1" type="ORF">F480_01710</name>
</gene>
<protein>
    <submittedName>
        <fullName evidence="1">Uncharacterized protein</fullName>
    </submittedName>
</protein>
<dbReference type="PATRIC" id="fig|1261658.3.peg.349"/>
<name>A0A179CZC1_BIBTR</name>
<accession>A0A179CZC1</accession>
<evidence type="ECO:0000313" key="2">
    <source>
        <dbReference type="Proteomes" id="UP000078358"/>
    </source>
</evidence>
<proteinExistence type="predicted"/>
<comment type="caution">
    <text evidence="1">The sequence shown here is derived from an EMBL/GenBank/DDBJ whole genome shotgun (WGS) entry which is preliminary data.</text>
</comment>
<dbReference type="AlphaFoldDB" id="A0A179CZC1"/>
<reference evidence="1 2" key="1">
    <citation type="submission" date="2014-01" db="EMBL/GenBank/DDBJ databases">
        <authorList>
            <person name="Zuccon D."/>
        </authorList>
    </citation>
    <scope>NUCLEOTIDE SEQUENCE [LARGE SCALE GENOMIC DNA]</scope>
    <source>
        <strain evidence="1 2">Y31</strain>
    </source>
</reference>
<organism evidence="1 2">
    <name type="scientific">Bibersteinia trehalosi Y31</name>
    <dbReference type="NCBI Taxonomy" id="1261658"/>
    <lineage>
        <taxon>Bacteria</taxon>
        <taxon>Pseudomonadati</taxon>
        <taxon>Pseudomonadota</taxon>
        <taxon>Gammaproteobacteria</taxon>
        <taxon>Pasteurellales</taxon>
        <taxon>Pasteurellaceae</taxon>
        <taxon>Bibersteinia</taxon>
    </lineage>
</organism>
<sequence length="86" mass="10343">MLKITAIRKGSGSLLNRLNDLAFLGKFVLFERSEFTNFPLKKRQQSSEKRFSRECFLLLLFFAQAKKSREKNARYRFHNRIKRDKK</sequence>
<dbReference type="Proteomes" id="UP000078358">
    <property type="component" value="Unassembled WGS sequence"/>
</dbReference>
<evidence type="ECO:0000313" key="1">
    <source>
        <dbReference type="EMBL" id="OAQ15284.1"/>
    </source>
</evidence>
<dbReference type="EMBL" id="JACI01000001">
    <property type="protein sequence ID" value="OAQ15284.1"/>
    <property type="molecule type" value="Genomic_DNA"/>
</dbReference>